<dbReference type="EMBL" id="CAHIKZ030000385">
    <property type="protein sequence ID" value="CAE1171578.1"/>
    <property type="molecule type" value="Genomic_DNA"/>
</dbReference>
<keyword evidence="3" id="KW-1185">Reference proteome</keyword>
<proteinExistence type="predicted"/>
<dbReference type="Gene3D" id="3.50.4.10">
    <property type="entry name" value="Hepatocyte Growth Factor"/>
    <property type="match status" value="3"/>
</dbReference>
<dbReference type="OrthoDB" id="5945029at2759"/>
<evidence type="ECO:0000259" key="1">
    <source>
        <dbReference type="PROSITE" id="PS50948"/>
    </source>
</evidence>
<dbReference type="PROSITE" id="PS50948">
    <property type="entry name" value="PAN"/>
    <property type="match status" value="2"/>
</dbReference>
<dbReference type="AlphaFoldDB" id="A0A812B577"/>
<name>A0A812B577_ACAPH</name>
<feature type="domain" description="Apple" evidence="1">
    <location>
        <begin position="1"/>
        <end position="63"/>
    </location>
</feature>
<sequence>MKNLQVFREIDRDECAKNCVLNSKCKSFDFGTLNKRCYLFNVNAATKYRVRRNKRRDYYQIIPPFGEMIVVKGASIKGQDNMSRYRNISIKQCNARCQLTPGCLMFEYKEEHNRCDLTNITHSDHNLTANIYGWDYYSMNDVKNEKYFLKVLHASLKDSQFYDTMKNTTVEQCATKCTSQSHCRSFEYIHENKKCFLSKDDASKEKKLQRKYKREFYQLEQGITKPKS</sequence>
<dbReference type="InterPro" id="IPR003609">
    <property type="entry name" value="Pan_app"/>
</dbReference>
<dbReference type="Pfam" id="PF00024">
    <property type="entry name" value="PAN_1"/>
    <property type="match status" value="3"/>
</dbReference>
<gene>
    <name evidence="2" type="ORF">SPHA_11640</name>
</gene>
<evidence type="ECO:0000313" key="2">
    <source>
        <dbReference type="EMBL" id="CAE1171578.1"/>
    </source>
</evidence>
<feature type="domain" description="Apple" evidence="1">
    <location>
        <begin position="142"/>
        <end position="221"/>
    </location>
</feature>
<organism evidence="2 3">
    <name type="scientific">Acanthosepion pharaonis</name>
    <name type="common">Pharaoh cuttlefish</name>
    <name type="synonym">Sepia pharaonis</name>
    <dbReference type="NCBI Taxonomy" id="158019"/>
    <lineage>
        <taxon>Eukaryota</taxon>
        <taxon>Metazoa</taxon>
        <taxon>Spiralia</taxon>
        <taxon>Lophotrochozoa</taxon>
        <taxon>Mollusca</taxon>
        <taxon>Cephalopoda</taxon>
        <taxon>Coleoidea</taxon>
        <taxon>Decapodiformes</taxon>
        <taxon>Sepiida</taxon>
        <taxon>Sepiina</taxon>
        <taxon>Sepiidae</taxon>
        <taxon>Acanthosepion</taxon>
    </lineage>
</organism>
<reference evidence="2" key="1">
    <citation type="submission" date="2021-01" db="EMBL/GenBank/DDBJ databases">
        <authorList>
            <person name="Li R."/>
            <person name="Bekaert M."/>
        </authorList>
    </citation>
    <scope>NUCLEOTIDE SEQUENCE</scope>
    <source>
        <strain evidence="2">Farmed</strain>
    </source>
</reference>
<dbReference type="SMART" id="SM00473">
    <property type="entry name" value="PAN_AP"/>
    <property type="match status" value="3"/>
</dbReference>
<dbReference type="Proteomes" id="UP000597762">
    <property type="component" value="Unassembled WGS sequence"/>
</dbReference>
<accession>A0A812B577</accession>
<dbReference type="SUPFAM" id="SSF57414">
    <property type="entry name" value="Hairpin loop containing domain-like"/>
    <property type="match status" value="3"/>
</dbReference>
<comment type="caution">
    <text evidence="2">The sequence shown here is derived from an EMBL/GenBank/DDBJ whole genome shotgun (WGS) entry which is preliminary data.</text>
</comment>
<protein>
    <recommendedName>
        <fullName evidence="1">Apple domain-containing protein</fullName>
    </recommendedName>
</protein>
<evidence type="ECO:0000313" key="3">
    <source>
        <dbReference type="Proteomes" id="UP000597762"/>
    </source>
</evidence>